<dbReference type="VEuPathDB" id="FungiDB:CH63R_03057"/>
<proteinExistence type="predicted"/>
<feature type="region of interest" description="Disordered" evidence="1">
    <location>
        <begin position="28"/>
        <end position="56"/>
    </location>
</feature>
<evidence type="ECO:0000313" key="3">
    <source>
        <dbReference type="Proteomes" id="UP000007174"/>
    </source>
</evidence>
<gene>
    <name evidence="2" type="ORF">CH063_06717</name>
</gene>
<dbReference type="AlphaFoldDB" id="H1V3J5"/>
<name>H1V3J5_COLHI</name>
<accession>H1V3J5</accession>
<dbReference type="HOGENOM" id="CLU_133934_2_2_1"/>
<dbReference type="STRING" id="759273.H1V3J5"/>
<dbReference type="EMBL" id="CACQ02001278">
    <property type="protein sequence ID" value="CCF34797.1"/>
    <property type="molecule type" value="Genomic_DNA"/>
</dbReference>
<organism evidence="2 3">
    <name type="scientific">Colletotrichum higginsianum (strain IMI 349063)</name>
    <name type="common">Crucifer anthracnose fungus</name>
    <dbReference type="NCBI Taxonomy" id="759273"/>
    <lineage>
        <taxon>Eukaryota</taxon>
        <taxon>Fungi</taxon>
        <taxon>Dikarya</taxon>
        <taxon>Ascomycota</taxon>
        <taxon>Pezizomycotina</taxon>
        <taxon>Sordariomycetes</taxon>
        <taxon>Hypocreomycetidae</taxon>
        <taxon>Glomerellales</taxon>
        <taxon>Glomerellaceae</taxon>
        <taxon>Colletotrichum</taxon>
        <taxon>Colletotrichum destructivum species complex</taxon>
    </lineage>
</organism>
<feature type="compositionally biased region" description="Low complexity" evidence="1">
    <location>
        <begin position="31"/>
        <end position="43"/>
    </location>
</feature>
<sequence>MVCTKCQKLGKGSTTLATPAIKKKSEIYHGSSASASSSSPSASKPTLGSTGIGKSKLSGFALASPRILRQRAGD</sequence>
<protein>
    <submittedName>
        <fullName evidence="2">Cript family protein</fullName>
    </submittedName>
</protein>
<dbReference type="Proteomes" id="UP000007174">
    <property type="component" value="Unassembled WGS sequence"/>
</dbReference>
<evidence type="ECO:0000313" key="2">
    <source>
        <dbReference type="EMBL" id="CCF34797.1"/>
    </source>
</evidence>
<reference evidence="3" key="1">
    <citation type="journal article" date="2012" name="Nat. Genet.">
        <title>Lifestyle transitions in plant pathogenic Colletotrichum fungi deciphered by genome and transcriptome analyses.</title>
        <authorList>
            <person name="O'Connell R.J."/>
            <person name="Thon M.R."/>
            <person name="Hacquard S."/>
            <person name="Amyotte S.G."/>
            <person name="Kleemann J."/>
            <person name="Torres M.F."/>
            <person name="Damm U."/>
            <person name="Buiate E.A."/>
            <person name="Epstein L."/>
            <person name="Alkan N."/>
            <person name="Altmueller J."/>
            <person name="Alvarado-Balderrama L."/>
            <person name="Bauser C.A."/>
            <person name="Becker C."/>
            <person name="Birren B.W."/>
            <person name="Chen Z."/>
            <person name="Choi J."/>
            <person name="Crouch J.A."/>
            <person name="Duvick J.P."/>
            <person name="Farman M.A."/>
            <person name="Gan P."/>
            <person name="Heiman D."/>
            <person name="Henrissat B."/>
            <person name="Howard R.J."/>
            <person name="Kabbage M."/>
            <person name="Koch C."/>
            <person name="Kracher B."/>
            <person name="Kubo Y."/>
            <person name="Law A.D."/>
            <person name="Lebrun M.-H."/>
            <person name="Lee Y.-H."/>
            <person name="Miyara I."/>
            <person name="Moore N."/>
            <person name="Neumann U."/>
            <person name="Nordstroem K."/>
            <person name="Panaccione D.G."/>
            <person name="Panstruga R."/>
            <person name="Place M."/>
            <person name="Proctor R.H."/>
            <person name="Prusky D."/>
            <person name="Rech G."/>
            <person name="Reinhardt R."/>
            <person name="Rollins J.A."/>
            <person name="Rounsley S."/>
            <person name="Schardl C.L."/>
            <person name="Schwartz D.C."/>
            <person name="Shenoy N."/>
            <person name="Shirasu K."/>
            <person name="Sikhakolli U.R."/>
            <person name="Stueber K."/>
            <person name="Sukno S.A."/>
            <person name="Sweigard J.A."/>
            <person name="Takano Y."/>
            <person name="Takahara H."/>
            <person name="Trail F."/>
            <person name="van der Does H.C."/>
            <person name="Voll L.M."/>
            <person name="Will I."/>
            <person name="Young S."/>
            <person name="Zeng Q."/>
            <person name="Zhang J."/>
            <person name="Zhou S."/>
            <person name="Dickman M.B."/>
            <person name="Schulze-Lefert P."/>
            <person name="Ver Loren van Themaat E."/>
            <person name="Ma L.-J."/>
            <person name="Vaillancourt L.J."/>
        </authorList>
    </citation>
    <scope>NUCLEOTIDE SEQUENCE [LARGE SCALE GENOMIC DNA]</scope>
    <source>
        <strain evidence="3">IMI 349063</strain>
    </source>
</reference>
<evidence type="ECO:0000256" key="1">
    <source>
        <dbReference type="SAM" id="MobiDB-lite"/>
    </source>
</evidence>